<proteinExistence type="inferred from homology"/>
<dbReference type="HAMAP" id="MF_01401">
    <property type="entry name" value="MsrA"/>
    <property type="match status" value="1"/>
</dbReference>
<dbReference type="SUPFAM" id="SSF55068">
    <property type="entry name" value="Peptide methionine sulfoxide reductase"/>
    <property type="match status" value="1"/>
</dbReference>
<dbReference type="AlphaFoldDB" id="A0A1J5PD13"/>
<organism evidence="4">
    <name type="scientific">mine drainage metagenome</name>
    <dbReference type="NCBI Taxonomy" id="410659"/>
    <lineage>
        <taxon>unclassified sequences</taxon>
        <taxon>metagenomes</taxon>
        <taxon>ecological metagenomes</taxon>
    </lineage>
</organism>
<reference evidence="4" key="1">
    <citation type="submission" date="2016-10" db="EMBL/GenBank/DDBJ databases">
        <title>Sequence of Gallionella enrichment culture.</title>
        <authorList>
            <person name="Poehlein A."/>
            <person name="Muehling M."/>
            <person name="Daniel R."/>
        </authorList>
    </citation>
    <scope>NUCLEOTIDE SEQUENCE</scope>
</reference>
<name>A0A1J5PD13_9ZZZZ</name>
<comment type="caution">
    <text evidence="4">The sequence shown here is derived from an EMBL/GenBank/DDBJ whole genome shotgun (WGS) entry which is preliminary data.</text>
</comment>
<dbReference type="EC" id="1.8.4.11" evidence="1"/>
<dbReference type="NCBIfam" id="TIGR00401">
    <property type="entry name" value="msrA"/>
    <property type="match status" value="1"/>
</dbReference>
<keyword evidence="2 4" id="KW-0560">Oxidoreductase</keyword>
<dbReference type="EMBL" id="MLJW01007117">
    <property type="protein sequence ID" value="OIQ65711.1"/>
    <property type="molecule type" value="Genomic_DNA"/>
</dbReference>
<sequence>MNRPLFLAAAAAALALAGTAPAAEAYKTAVFAGGCFWSAEHDIEHTPGVKAVVVGYSGGQLRNPTYENHEGHLESIKVTYDPAKVSYPQLVDAFFHHIDPTDPNGQICDYGPSYHTAVFVSDPAERAAAEQVKAQVAKALKRPVATTILPTSTFWMAEAYHQDYARKNPVAYGAYRVGCGRDARLKAVWAGR</sequence>
<gene>
    <name evidence="4" type="primary">msrA2</name>
    <name evidence="4" type="ORF">GALL_527280</name>
</gene>
<dbReference type="GO" id="GO:0008113">
    <property type="term" value="F:peptide-methionine (S)-S-oxide reductase activity"/>
    <property type="evidence" value="ECO:0007669"/>
    <property type="project" value="UniProtKB-EC"/>
</dbReference>
<dbReference type="Gene3D" id="3.30.1060.10">
    <property type="entry name" value="Peptide methionine sulphoxide reductase MsrA"/>
    <property type="match status" value="1"/>
</dbReference>
<evidence type="ECO:0000259" key="3">
    <source>
        <dbReference type="Pfam" id="PF01625"/>
    </source>
</evidence>
<evidence type="ECO:0000256" key="1">
    <source>
        <dbReference type="ARBA" id="ARBA00012502"/>
    </source>
</evidence>
<evidence type="ECO:0000313" key="4">
    <source>
        <dbReference type="EMBL" id="OIQ65711.1"/>
    </source>
</evidence>
<feature type="domain" description="Peptide methionine sulphoxide reductase MsrA" evidence="3">
    <location>
        <begin position="28"/>
        <end position="172"/>
    </location>
</feature>
<protein>
    <recommendedName>
        <fullName evidence="1">peptide-methionine (S)-S-oxide reductase</fullName>
        <ecNumber evidence="1">1.8.4.11</ecNumber>
    </recommendedName>
</protein>
<dbReference type="PANTHER" id="PTHR43774">
    <property type="entry name" value="PEPTIDE METHIONINE SULFOXIDE REDUCTASE"/>
    <property type="match status" value="1"/>
</dbReference>
<dbReference type="Pfam" id="PF01625">
    <property type="entry name" value="PMSR"/>
    <property type="match status" value="1"/>
</dbReference>
<dbReference type="InterPro" id="IPR002569">
    <property type="entry name" value="Met_Sox_Rdtase_MsrA_dom"/>
</dbReference>
<dbReference type="InterPro" id="IPR036509">
    <property type="entry name" value="Met_Sox_Rdtase_MsrA_sf"/>
</dbReference>
<evidence type="ECO:0000256" key="2">
    <source>
        <dbReference type="ARBA" id="ARBA00023002"/>
    </source>
</evidence>
<dbReference type="PANTHER" id="PTHR43774:SF1">
    <property type="entry name" value="PEPTIDE METHIONINE SULFOXIDE REDUCTASE MSRA 2"/>
    <property type="match status" value="1"/>
</dbReference>
<accession>A0A1J5PD13</accession>